<evidence type="ECO:0000313" key="2">
    <source>
        <dbReference type="Proteomes" id="UP001189429"/>
    </source>
</evidence>
<name>A0ABN9S116_9DINO</name>
<gene>
    <name evidence="1" type="ORF">PCOR1329_LOCUS25525</name>
</gene>
<comment type="caution">
    <text evidence="1">The sequence shown here is derived from an EMBL/GenBank/DDBJ whole genome shotgun (WGS) entry which is preliminary data.</text>
</comment>
<dbReference type="EMBL" id="CAUYUJ010008916">
    <property type="protein sequence ID" value="CAK0825392.1"/>
    <property type="molecule type" value="Genomic_DNA"/>
</dbReference>
<feature type="non-terminal residue" evidence="1">
    <location>
        <position position="1"/>
    </location>
</feature>
<dbReference type="Proteomes" id="UP001189429">
    <property type="component" value="Unassembled WGS sequence"/>
</dbReference>
<dbReference type="InterPro" id="IPR036691">
    <property type="entry name" value="Endo/exonu/phosph_ase_sf"/>
</dbReference>
<evidence type="ECO:0008006" key="3">
    <source>
        <dbReference type="Google" id="ProtNLM"/>
    </source>
</evidence>
<evidence type="ECO:0000313" key="1">
    <source>
        <dbReference type="EMBL" id="CAK0825392.1"/>
    </source>
</evidence>
<reference evidence="1" key="1">
    <citation type="submission" date="2023-10" db="EMBL/GenBank/DDBJ databases">
        <authorList>
            <person name="Chen Y."/>
            <person name="Shah S."/>
            <person name="Dougan E. K."/>
            <person name="Thang M."/>
            <person name="Chan C."/>
        </authorList>
    </citation>
    <scope>NUCLEOTIDE SEQUENCE [LARGE SCALE GENOMIC DNA]</scope>
</reference>
<organism evidence="1 2">
    <name type="scientific">Prorocentrum cordatum</name>
    <dbReference type="NCBI Taxonomy" id="2364126"/>
    <lineage>
        <taxon>Eukaryota</taxon>
        <taxon>Sar</taxon>
        <taxon>Alveolata</taxon>
        <taxon>Dinophyceae</taxon>
        <taxon>Prorocentrales</taxon>
        <taxon>Prorocentraceae</taxon>
        <taxon>Prorocentrum</taxon>
    </lineage>
</organism>
<dbReference type="SUPFAM" id="SSF56219">
    <property type="entry name" value="DNase I-like"/>
    <property type="match status" value="1"/>
</dbReference>
<proteinExistence type="predicted"/>
<dbReference type="Gene3D" id="3.60.10.10">
    <property type="entry name" value="Endonuclease/exonuclease/phosphatase"/>
    <property type="match status" value="1"/>
</dbReference>
<accession>A0ABN9S116</accession>
<keyword evidence="2" id="KW-1185">Reference proteome</keyword>
<sequence length="199" mass="21711">VDLKRRSDNVELTVFCAHLASGKAPKDDAMREHELCGPTLDRQGEAREQSLCEQFHARSQKVATIFCMDANSTPDSHAESPEKVTPWRAIRRMRGASSVWDGFFDESGNPRAGAPMPLTTNKMRGPLSDQPRKIGEHAAGVIDHIFLGGPVTLQRHAWGPMTAESLAQARLDMLPTLEIPSDHAPVLVDLLVQGLADAG</sequence>
<protein>
    <recommendedName>
        <fullName evidence="3">Nocturnin</fullName>
    </recommendedName>
</protein>